<dbReference type="Pfam" id="PF00534">
    <property type="entry name" value="Glycos_transf_1"/>
    <property type="match status" value="1"/>
</dbReference>
<reference evidence="5" key="1">
    <citation type="submission" date="2017-09" db="EMBL/GenBank/DDBJ databases">
        <authorList>
            <person name="Varghese N."/>
            <person name="Submissions S."/>
        </authorList>
    </citation>
    <scope>NUCLEOTIDE SEQUENCE [LARGE SCALE GENOMIC DNA]</scope>
    <source>
        <strain evidence="5">DSM 29961</strain>
    </source>
</reference>
<protein>
    <submittedName>
        <fullName evidence="4">Glycosyltransferase involved in cell wall bisynthesis</fullName>
    </submittedName>
</protein>
<dbReference type="SUPFAM" id="SSF53756">
    <property type="entry name" value="UDP-Glycosyltransferase/glycogen phosphorylase"/>
    <property type="match status" value="1"/>
</dbReference>
<dbReference type="Gene3D" id="3.40.50.2000">
    <property type="entry name" value="Glycogen Phosphorylase B"/>
    <property type="match status" value="2"/>
</dbReference>
<dbReference type="Proteomes" id="UP000219452">
    <property type="component" value="Unassembled WGS sequence"/>
</dbReference>
<organism evidence="4 5">
    <name type="scientific">Spirosoma fluviale</name>
    <dbReference type="NCBI Taxonomy" id="1597977"/>
    <lineage>
        <taxon>Bacteria</taxon>
        <taxon>Pseudomonadati</taxon>
        <taxon>Bacteroidota</taxon>
        <taxon>Cytophagia</taxon>
        <taxon>Cytophagales</taxon>
        <taxon>Cytophagaceae</taxon>
        <taxon>Spirosoma</taxon>
    </lineage>
</organism>
<accession>A0A286GJ42</accession>
<gene>
    <name evidence="4" type="ORF">SAMN06269250_4753</name>
</gene>
<evidence type="ECO:0000256" key="1">
    <source>
        <dbReference type="ARBA" id="ARBA00022676"/>
    </source>
</evidence>
<evidence type="ECO:0000256" key="2">
    <source>
        <dbReference type="ARBA" id="ARBA00022679"/>
    </source>
</evidence>
<keyword evidence="2 4" id="KW-0808">Transferase</keyword>
<sequence>MKRIRVLHISTAHQPQDPRVVFKQCQTLASVYEVFCALPHADPAVAPGIHFIRLPYFRRVIWRALITCPFILLRCVWLRPRLVHVYVPEFLPFAYVFRLLGANVIYEVQENLHKKMPLKTVNNGALLQKAFRLFDRLARRDFFLIFTEHGYLSTYTQLVKPHVVIYNYPLLSFVEPFYTPYNPSTENPAFFYVGWLSFERAIDTLVDSFAKLGITYPRFIVHLFGRRTFTDKNLENLTGYALVRDHLRFYGYTDQRLAFPYARGATAGLALLKPVGDYPESYTTKLFDYMALGLPVVTSDFPLYRDIIDRHRCGFCVSPYNPVQVADSLAYLIEHPTEARYMGRRGRQAVEQFYNWSTEADKLLHFYSLVLASA</sequence>
<keyword evidence="5" id="KW-1185">Reference proteome</keyword>
<dbReference type="RefSeq" id="WP_097129025.1">
    <property type="nucleotide sequence ID" value="NZ_OCNH01000004.1"/>
</dbReference>
<feature type="domain" description="Glycosyl transferase family 1" evidence="3">
    <location>
        <begin position="184"/>
        <end position="348"/>
    </location>
</feature>
<keyword evidence="1" id="KW-0328">Glycosyltransferase</keyword>
<evidence type="ECO:0000259" key="3">
    <source>
        <dbReference type="Pfam" id="PF00534"/>
    </source>
</evidence>
<dbReference type="EMBL" id="OCNH01000004">
    <property type="protein sequence ID" value="SOD95129.1"/>
    <property type="molecule type" value="Genomic_DNA"/>
</dbReference>
<dbReference type="GO" id="GO:0016757">
    <property type="term" value="F:glycosyltransferase activity"/>
    <property type="evidence" value="ECO:0007669"/>
    <property type="project" value="UniProtKB-KW"/>
</dbReference>
<dbReference type="OrthoDB" id="1450439at2"/>
<dbReference type="InterPro" id="IPR001296">
    <property type="entry name" value="Glyco_trans_1"/>
</dbReference>
<dbReference type="PANTHER" id="PTHR12526:SF629">
    <property type="entry name" value="TEICHURONIC ACID BIOSYNTHESIS GLYCOSYLTRANSFERASE TUAH-RELATED"/>
    <property type="match status" value="1"/>
</dbReference>
<evidence type="ECO:0000313" key="4">
    <source>
        <dbReference type="EMBL" id="SOD95129.1"/>
    </source>
</evidence>
<name>A0A286GJ42_9BACT</name>
<dbReference type="AlphaFoldDB" id="A0A286GJ42"/>
<evidence type="ECO:0000313" key="5">
    <source>
        <dbReference type="Proteomes" id="UP000219452"/>
    </source>
</evidence>
<proteinExistence type="predicted"/>
<dbReference type="PANTHER" id="PTHR12526">
    <property type="entry name" value="GLYCOSYLTRANSFERASE"/>
    <property type="match status" value="1"/>
</dbReference>